<reference evidence="5" key="2">
    <citation type="journal article" date="2022" name="Hortic Res">
        <title>The genome of Dioscorea zingiberensis sheds light on the biosynthesis, origin and evolution of the medicinally important diosgenin saponins.</title>
        <authorList>
            <person name="Li Y."/>
            <person name="Tan C."/>
            <person name="Li Z."/>
            <person name="Guo J."/>
            <person name="Li S."/>
            <person name="Chen X."/>
            <person name="Wang C."/>
            <person name="Dai X."/>
            <person name="Yang H."/>
            <person name="Song W."/>
            <person name="Hou L."/>
            <person name="Xu J."/>
            <person name="Tong Z."/>
            <person name="Xu A."/>
            <person name="Yuan X."/>
            <person name="Wang W."/>
            <person name="Yang Q."/>
            <person name="Chen L."/>
            <person name="Sun Z."/>
            <person name="Wang K."/>
            <person name="Pan B."/>
            <person name="Chen J."/>
            <person name="Bao Y."/>
            <person name="Liu F."/>
            <person name="Qi X."/>
            <person name="Gang D.R."/>
            <person name="Wen J."/>
            <person name="Li J."/>
        </authorList>
    </citation>
    <scope>NUCLEOTIDE SEQUENCE</scope>
    <source>
        <strain evidence="5">Dzin_1.0</strain>
    </source>
</reference>
<organism evidence="5 6">
    <name type="scientific">Dioscorea zingiberensis</name>
    <dbReference type="NCBI Taxonomy" id="325984"/>
    <lineage>
        <taxon>Eukaryota</taxon>
        <taxon>Viridiplantae</taxon>
        <taxon>Streptophyta</taxon>
        <taxon>Embryophyta</taxon>
        <taxon>Tracheophyta</taxon>
        <taxon>Spermatophyta</taxon>
        <taxon>Magnoliopsida</taxon>
        <taxon>Liliopsida</taxon>
        <taxon>Dioscoreales</taxon>
        <taxon>Dioscoreaceae</taxon>
        <taxon>Dioscorea</taxon>
    </lineage>
</organism>
<dbReference type="InterPro" id="IPR023395">
    <property type="entry name" value="MCP_dom_sf"/>
</dbReference>
<evidence type="ECO:0000256" key="2">
    <source>
        <dbReference type="ARBA" id="ARBA00022692"/>
    </source>
</evidence>
<keyword evidence="6" id="KW-1185">Reference proteome</keyword>
<comment type="subcellular location">
    <subcellularLocation>
        <location evidence="1">Membrane</location>
    </subcellularLocation>
</comment>
<keyword evidence="2 4" id="KW-0812">Transmembrane</keyword>
<dbReference type="AlphaFoldDB" id="A0A9D5H4X5"/>
<dbReference type="EMBL" id="JAGGNH010000009">
    <property type="protein sequence ID" value="KAJ0963390.1"/>
    <property type="molecule type" value="Genomic_DNA"/>
</dbReference>
<feature type="transmembrane region" description="Helical" evidence="4">
    <location>
        <begin position="37"/>
        <end position="56"/>
    </location>
</feature>
<dbReference type="Gene3D" id="1.50.40.10">
    <property type="entry name" value="Mitochondrial carrier domain"/>
    <property type="match status" value="1"/>
</dbReference>
<proteinExistence type="predicted"/>
<protein>
    <submittedName>
        <fullName evidence="5">Uncharacterized protein</fullName>
    </submittedName>
</protein>
<keyword evidence="4" id="KW-1133">Transmembrane helix</keyword>
<dbReference type="GO" id="GO:0016020">
    <property type="term" value="C:membrane"/>
    <property type="evidence" value="ECO:0007669"/>
    <property type="project" value="UniProtKB-SubCell"/>
</dbReference>
<evidence type="ECO:0000313" key="6">
    <source>
        <dbReference type="Proteomes" id="UP001085076"/>
    </source>
</evidence>
<comment type="caution">
    <text evidence="5">The sequence shown here is derived from an EMBL/GenBank/DDBJ whole genome shotgun (WGS) entry which is preliminary data.</text>
</comment>
<accession>A0A9D5H4X5</accession>
<name>A0A9D5H4X5_9LILI</name>
<evidence type="ECO:0000256" key="3">
    <source>
        <dbReference type="ARBA" id="ARBA00023136"/>
    </source>
</evidence>
<dbReference type="Proteomes" id="UP001085076">
    <property type="component" value="Miscellaneous, Linkage group lg09"/>
</dbReference>
<keyword evidence="3 4" id="KW-0472">Membrane</keyword>
<evidence type="ECO:0000256" key="1">
    <source>
        <dbReference type="ARBA" id="ARBA00004370"/>
    </source>
</evidence>
<reference evidence="5" key="1">
    <citation type="submission" date="2021-03" db="EMBL/GenBank/DDBJ databases">
        <authorList>
            <person name="Li Z."/>
            <person name="Yang C."/>
        </authorList>
    </citation>
    <scope>NUCLEOTIDE SEQUENCE</scope>
    <source>
        <strain evidence="5">Dzin_1.0</strain>
        <tissue evidence="5">Leaf</tissue>
    </source>
</reference>
<dbReference type="SUPFAM" id="SSF103506">
    <property type="entry name" value="Mitochondrial carrier"/>
    <property type="match status" value="1"/>
</dbReference>
<sequence>MLELLSSISTAGEQPSPELFFERCATLLKFPGLSDNVFTYLVAGLGVGFFTICIGSRVDVVKSTMMGYSAYKSTMDCFMETL</sequence>
<gene>
    <name evidence="5" type="ORF">J5N97_028512</name>
</gene>
<evidence type="ECO:0000313" key="5">
    <source>
        <dbReference type="EMBL" id="KAJ0963390.1"/>
    </source>
</evidence>
<dbReference type="OrthoDB" id="448427at2759"/>
<evidence type="ECO:0000256" key="4">
    <source>
        <dbReference type="SAM" id="Phobius"/>
    </source>
</evidence>